<protein>
    <recommendedName>
        <fullName evidence="1">DNA-directed RNA polymerase subunit Rpo4</fullName>
        <ecNumber evidence="1">2.7.7.6</ecNumber>
    </recommendedName>
    <alternativeName>
        <fullName evidence="1">DNA-directed RNA polymerase subunit F</fullName>
    </alternativeName>
</protein>
<dbReference type="GO" id="GO:0005737">
    <property type="term" value="C:cytoplasm"/>
    <property type="evidence" value="ECO:0007669"/>
    <property type="project" value="UniProtKB-SubCell"/>
</dbReference>
<keyword evidence="1" id="KW-0963">Cytoplasm</keyword>
<dbReference type="Pfam" id="PF03874">
    <property type="entry name" value="RNA_pol_Rpb4"/>
    <property type="match status" value="1"/>
</dbReference>
<comment type="function">
    <text evidence="1">DNA-dependent RNA polymerase (RNAP) catalyzes the transcription of DNA into RNA using the four ribonucleoside triphosphates as substrates. This subunit is less well bound than the others.</text>
</comment>
<comment type="similarity">
    <text evidence="1">Belongs to the eukaryotic RPB4 RNA polymerase subunit family.</text>
</comment>
<sequence length="122" mass="14400">MNYLSYEILEYRDIPNPLAKKILEEYIEKISSKDIVPELIRVTHEYLTSNTKCDVDKSEKLYNELKTFNLKELTISLIINLLPKTIDELKFVVATFEERVPDEEILNRILELVSQYCQTENV</sequence>
<keyword evidence="1" id="KW-0240">DNA-directed RNA polymerase</keyword>
<accession>E0SNR0</accession>
<evidence type="ECO:0000313" key="3">
    <source>
        <dbReference type="Proteomes" id="UP000001304"/>
    </source>
</evidence>
<dbReference type="PANTHER" id="PTHR39646">
    <property type="entry name" value="RNA POLYMERASE RPB4"/>
    <property type="match status" value="1"/>
</dbReference>
<keyword evidence="1" id="KW-0548">Nucleotidyltransferase</keyword>
<comment type="catalytic activity">
    <reaction evidence="1">
        <text>RNA(n) + a ribonucleoside 5'-triphosphate = RNA(n+1) + diphosphate</text>
        <dbReference type="Rhea" id="RHEA:21248"/>
        <dbReference type="Rhea" id="RHEA-COMP:14527"/>
        <dbReference type="Rhea" id="RHEA-COMP:17342"/>
        <dbReference type="ChEBI" id="CHEBI:33019"/>
        <dbReference type="ChEBI" id="CHEBI:61557"/>
        <dbReference type="ChEBI" id="CHEBI:140395"/>
        <dbReference type="EC" id="2.7.7.6"/>
    </reaction>
</comment>
<dbReference type="PANTHER" id="PTHR39646:SF1">
    <property type="entry name" value="DNA-DIRECTED RNA POLYMERASE SUBUNIT RPO4"/>
    <property type="match status" value="1"/>
</dbReference>
<proteinExistence type="inferred from homology"/>
<keyword evidence="1" id="KW-0808">Transferase</keyword>
<organism evidence="2 3">
    <name type="scientific">Ignisphaera aggregans (strain DSM 17230 / JCM 13409 / AQ1.S1)</name>
    <dbReference type="NCBI Taxonomy" id="583356"/>
    <lineage>
        <taxon>Archaea</taxon>
        <taxon>Thermoproteota</taxon>
        <taxon>Thermoprotei</taxon>
        <taxon>Desulfurococcales</taxon>
        <taxon>Desulfurococcaceae</taxon>
        <taxon>Ignisphaera</taxon>
    </lineage>
</organism>
<dbReference type="InterPro" id="IPR010924">
    <property type="entry name" value="Rpo4"/>
</dbReference>
<name>E0SNR0_IGNAA</name>
<dbReference type="EC" id="2.7.7.6" evidence="1"/>
<dbReference type="HAMAP" id="MF_00864">
    <property type="entry name" value="RNApol_arch_Rpo4"/>
    <property type="match status" value="1"/>
</dbReference>
<dbReference type="GO" id="GO:0003899">
    <property type="term" value="F:DNA-directed RNA polymerase activity"/>
    <property type="evidence" value="ECO:0007669"/>
    <property type="project" value="UniProtKB-UniRule"/>
</dbReference>
<keyword evidence="1" id="KW-0804">Transcription</keyword>
<dbReference type="InterPro" id="IPR005574">
    <property type="entry name" value="Rpb4/RPC9"/>
</dbReference>
<dbReference type="Gene3D" id="1.10.150.80">
    <property type="entry name" value="HRDC domain"/>
    <property type="match status" value="1"/>
</dbReference>
<keyword evidence="3" id="KW-1185">Reference proteome</keyword>
<dbReference type="BioCyc" id="IAGG583356:GHAH-1024-MONOMER"/>
<reference evidence="2 3" key="1">
    <citation type="journal article" date="2010" name="Stand. Genomic Sci.">
        <title>Complete genome sequence of Ignisphaera aggregans type strain (AQ1.S1).</title>
        <authorList>
            <person name="Goker M."/>
            <person name="Held B."/>
            <person name="Lapidus A."/>
            <person name="Nolan M."/>
            <person name="Spring S."/>
            <person name="Yasawong M."/>
            <person name="Lucas S."/>
            <person name="Glavina Del Rio T."/>
            <person name="Tice H."/>
            <person name="Cheng J.F."/>
            <person name="Goodwin L."/>
            <person name="Tapia R."/>
            <person name="Pitluck S."/>
            <person name="Liolios K."/>
            <person name="Ivanova N."/>
            <person name="Mavromatis K."/>
            <person name="Mikhailova N."/>
            <person name="Pati A."/>
            <person name="Chen A."/>
            <person name="Palaniappan K."/>
            <person name="Brambilla E."/>
            <person name="Land M."/>
            <person name="Hauser L."/>
            <person name="Chang Y.J."/>
            <person name="Jeffries C.D."/>
            <person name="Brettin T."/>
            <person name="Detter J.C."/>
            <person name="Han C."/>
            <person name="Rohde M."/>
            <person name="Sikorski J."/>
            <person name="Woyke T."/>
            <person name="Bristow J."/>
            <person name="Eisen J.A."/>
            <person name="Markowitz V."/>
            <person name="Hugenholtz P."/>
            <person name="Kyrpides N.C."/>
            <person name="Klenk H.P."/>
        </authorList>
    </citation>
    <scope>NUCLEOTIDE SEQUENCE [LARGE SCALE GENOMIC DNA]</scope>
    <source>
        <strain evidence="3">DSM 17230 / JCM 13409 / AQ1.S1</strain>
    </source>
</reference>
<dbReference type="KEGG" id="iag:Igag_1042"/>
<dbReference type="GO" id="GO:0000166">
    <property type="term" value="F:nucleotide binding"/>
    <property type="evidence" value="ECO:0007669"/>
    <property type="project" value="InterPro"/>
</dbReference>
<gene>
    <name evidence="1" type="primary">rpo4</name>
    <name evidence="1" type="synonym">rpoF</name>
    <name evidence="2" type="ordered locus">Igag_1042</name>
</gene>
<dbReference type="AlphaFoldDB" id="E0SNR0"/>
<dbReference type="Proteomes" id="UP000001304">
    <property type="component" value="Chromosome"/>
</dbReference>
<dbReference type="GO" id="GO:0006352">
    <property type="term" value="P:DNA-templated transcription initiation"/>
    <property type="evidence" value="ECO:0007669"/>
    <property type="project" value="InterPro"/>
</dbReference>
<evidence type="ECO:0000313" key="2">
    <source>
        <dbReference type="EMBL" id="ADM27856.1"/>
    </source>
</evidence>
<evidence type="ECO:0000256" key="1">
    <source>
        <dbReference type="HAMAP-Rule" id="MF_00864"/>
    </source>
</evidence>
<comment type="subcellular location">
    <subcellularLocation>
        <location evidence="1">Cytoplasm</location>
    </subcellularLocation>
</comment>
<dbReference type="SUPFAM" id="SSF47819">
    <property type="entry name" value="HRDC-like"/>
    <property type="match status" value="1"/>
</dbReference>
<dbReference type="EMBL" id="CP002098">
    <property type="protein sequence ID" value="ADM27856.1"/>
    <property type="molecule type" value="Genomic_DNA"/>
</dbReference>
<dbReference type="InterPro" id="IPR044876">
    <property type="entry name" value="HRDC_dom_sf"/>
</dbReference>
<dbReference type="InterPro" id="IPR010997">
    <property type="entry name" value="HRDC-like_sf"/>
</dbReference>
<dbReference type="HOGENOM" id="CLU_165894_0_0_2"/>
<dbReference type="STRING" id="583356.Igag_1042"/>
<dbReference type="GO" id="GO:0000428">
    <property type="term" value="C:DNA-directed RNA polymerase complex"/>
    <property type="evidence" value="ECO:0007669"/>
    <property type="project" value="UniProtKB-KW"/>
</dbReference>
<comment type="subunit">
    <text evidence="1">Part of the RNA polymerase complex. Forms a stalk with Rpo7 that extends from the main structure.</text>
</comment>